<dbReference type="InterPro" id="IPR017901">
    <property type="entry name" value="C-CAP_CF_C-like"/>
</dbReference>
<comment type="subcellular location">
    <subcellularLocation>
        <location evidence="3">Cell membrane</location>
        <topology evidence="3">Lipid-anchor</topology>
        <orientation evidence="3">Cytoplasmic side</orientation>
    </subcellularLocation>
</comment>
<evidence type="ECO:0000313" key="17">
    <source>
        <dbReference type="Proteomes" id="UP001190700"/>
    </source>
</evidence>
<dbReference type="InterPro" id="IPR036223">
    <property type="entry name" value="CAP_C_sf"/>
</dbReference>
<dbReference type="PIRSF" id="PIRSF037947">
    <property type="entry name" value="Protein_XRP2"/>
    <property type="match status" value="1"/>
</dbReference>
<comment type="caution">
    <text evidence="16">The sequence shown here is derived from an EMBL/GenBank/DDBJ whole genome shotgun (WGS) entry which is preliminary data.</text>
</comment>
<evidence type="ECO:0000256" key="10">
    <source>
        <dbReference type="ARBA" id="ARBA00023134"/>
    </source>
</evidence>
<evidence type="ECO:0000256" key="6">
    <source>
        <dbReference type="ARBA" id="ARBA00022468"/>
    </source>
</evidence>
<dbReference type="Gene3D" id="3.30.70.141">
    <property type="entry name" value="Nucleoside diphosphate kinase-like domain"/>
    <property type="match status" value="1"/>
</dbReference>
<dbReference type="SMART" id="SM00673">
    <property type="entry name" value="CARP"/>
    <property type="match status" value="2"/>
</dbReference>
<dbReference type="EMBL" id="LGRX02015619">
    <property type="protein sequence ID" value="KAK3263235.1"/>
    <property type="molecule type" value="Genomic_DNA"/>
</dbReference>
<dbReference type="InterPro" id="IPR036850">
    <property type="entry name" value="NDK-like_dom_sf"/>
</dbReference>
<dbReference type="PROSITE" id="PS51329">
    <property type="entry name" value="C_CAP_COFACTOR_C"/>
    <property type="match status" value="1"/>
</dbReference>
<evidence type="ECO:0000256" key="1">
    <source>
        <dbReference type="ARBA" id="ARBA00000082"/>
    </source>
</evidence>
<evidence type="ECO:0000256" key="8">
    <source>
        <dbReference type="ARBA" id="ARBA00022707"/>
    </source>
</evidence>
<reference evidence="16" key="2">
    <citation type="submission" date="2023-06" db="EMBL/GenBank/DDBJ databases">
        <title>Long-read-based genome assembly of the green algal bacterivore Cymbomonas tetramitiformis.</title>
        <authorList>
            <person name="Gyaltshen Y."/>
            <person name="Rozenberg A."/>
            <person name="Paasch A."/>
            <person name="Burns J.A."/>
            <person name="Warring S."/>
            <person name="Larson R."/>
            <person name="Maurer-Alcala X."/>
            <person name="Dacks J."/>
            <person name="Kim E."/>
        </authorList>
    </citation>
    <scope>NUCLEOTIDE SEQUENCE</scope>
    <source>
        <strain evidence="16">PLY_AMNH</strain>
    </source>
</reference>
<feature type="lipid moiety-binding region" description="N-myristoyl glycine" evidence="14">
    <location>
        <position position="2"/>
    </location>
</feature>
<evidence type="ECO:0000256" key="2">
    <source>
        <dbReference type="ARBA" id="ARBA00000937"/>
    </source>
</evidence>
<evidence type="ECO:0000256" key="9">
    <source>
        <dbReference type="ARBA" id="ARBA00022741"/>
    </source>
</evidence>
<dbReference type="PANTHER" id="PTHR15440">
    <property type="entry name" value="XRP2 PROTEIN"/>
    <property type="match status" value="1"/>
</dbReference>
<keyword evidence="9" id="KW-0547">Nucleotide-binding</keyword>
<dbReference type="GO" id="GO:0006892">
    <property type="term" value="P:post-Golgi vesicle-mediated transport"/>
    <property type="evidence" value="ECO:0007669"/>
    <property type="project" value="TreeGrafter"/>
</dbReference>
<comment type="similarity">
    <text evidence="4">Belongs to the TBCC family.</text>
</comment>
<evidence type="ECO:0000256" key="11">
    <source>
        <dbReference type="ARBA" id="ARBA00023136"/>
    </source>
</evidence>
<keyword evidence="17" id="KW-1185">Reference proteome</keyword>
<keyword evidence="13" id="KW-0449">Lipoprotein</keyword>
<dbReference type="InterPro" id="IPR016098">
    <property type="entry name" value="CAP/MinC_C"/>
</dbReference>
<evidence type="ECO:0000256" key="7">
    <source>
        <dbReference type="ARBA" id="ARBA00022475"/>
    </source>
</evidence>
<dbReference type="GO" id="GO:0004550">
    <property type="term" value="F:nucleoside diphosphate kinase activity"/>
    <property type="evidence" value="ECO:0007669"/>
    <property type="project" value="UniProtKB-EC"/>
</dbReference>
<dbReference type="InterPro" id="IPR006599">
    <property type="entry name" value="CARP_motif"/>
</dbReference>
<keyword evidence="11" id="KW-0472">Membrane</keyword>
<reference evidence="16 17" key="1">
    <citation type="journal article" date="2015" name="Genome Biol. Evol.">
        <title>Comparative Genomics of a Bacterivorous Green Alga Reveals Evolutionary Causalities and Consequences of Phago-Mixotrophic Mode of Nutrition.</title>
        <authorList>
            <person name="Burns J.A."/>
            <person name="Paasch A."/>
            <person name="Narechania A."/>
            <person name="Kim E."/>
        </authorList>
    </citation>
    <scope>NUCLEOTIDE SEQUENCE [LARGE SCALE GENOMIC DNA]</scope>
    <source>
        <strain evidence="16">PLY_AMNH</strain>
    </source>
</reference>
<dbReference type="Gene3D" id="2.160.20.70">
    <property type="match status" value="1"/>
</dbReference>
<feature type="domain" description="C-CAP/cofactor C-like" evidence="15">
    <location>
        <begin position="48"/>
        <end position="203"/>
    </location>
</feature>
<dbReference type="GO" id="GO:0005096">
    <property type="term" value="F:GTPase activator activity"/>
    <property type="evidence" value="ECO:0007669"/>
    <property type="project" value="UniProtKB-KW"/>
</dbReference>
<name>A0AAE0FPC1_9CHLO</name>
<comment type="catalytic activity">
    <reaction evidence="2">
        <text>a ribonucleoside 5'-diphosphate + ATP = a ribonucleoside 5'-triphosphate + ADP</text>
        <dbReference type="Rhea" id="RHEA:18113"/>
        <dbReference type="ChEBI" id="CHEBI:30616"/>
        <dbReference type="ChEBI" id="CHEBI:57930"/>
        <dbReference type="ChEBI" id="CHEBI:61557"/>
        <dbReference type="ChEBI" id="CHEBI:456216"/>
        <dbReference type="EC" id="2.7.4.6"/>
    </reaction>
</comment>
<keyword evidence="8" id="KW-0519">Myristate</keyword>
<evidence type="ECO:0000256" key="3">
    <source>
        <dbReference type="ARBA" id="ARBA00004342"/>
    </source>
</evidence>
<dbReference type="InterPro" id="IPR039093">
    <property type="entry name" value="XRP2"/>
</dbReference>
<dbReference type="Proteomes" id="UP001190700">
    <property type="component" value="Unassembled WGS sequence"/>
</dbReference>
<dbReference type="PANTHER" id="PTHR15440:SF0">
    <property type="entry name" value="PROTEIN XRP2"/>
    <property type="match status" value="1"/>
</dbReference>
<keyword evidence="10" id="KW-0342">GTP-binding</keyword>
<protein>
    <recommendedName>
        <fullName evidence="5">Protein XRP2</fullName>
    </recommendedName>
</protein>
<gene>
    <name evidence="16" type="ORF">CYMTET_27947</name>
</gene>
<evidence type="ECO:0000259" key="15">
    <source>
        <dbReference type="PROSITE" id="PS51329"/>
    </source>
</evidence>
<accession>A0AAE0FPC1</accession>
<dbReference type="GO" id="GO:0005525">
    <property type="term" value="F:GTP binding"/>
    <property type="evidence" value="ECO:0007669"/>
    <property type="project" value="UniProtKB-KW"/>
</dbReference>
<evidence type="ECO:0000256" key="14">
    <source>
        <dbReference type="PIRSR" id="PIRSR037947-2"/>
    </source>
</evidence>
<evidence type="ECO:0000256" key="5">
    <source>
        <dbReference type="ARBA" id="ARBA00015771"/>
    </source>
</evidence>
<organism evidence="16 17">
    <name type="scientific">Cymbomonas tetramitiformis</name>
    <dbReference type="NCBI Taxonomy" id="36881"/>
    <lineage>
        <taxon>Eukaryota</taxon>
        <taxon>Viridiplantae</taxon>
        <taxon>Chlorophyta</taxon>
        <taxon>Pyramimonadophyceae</taxon>
        <taxon>Pyramimonadales</taxon>
        <taxon>Pyramimonadaceae</taxon>
        <taxon>Cymbomonas</taxon>
    </lineage>
</organism>
<sequence>MGCFGSKEKSRADRYKIDEDGASGGDGGGFGNTGALGNTAMGSGGVVTKKTYDFDTNRPDPKDFTFANLKGETKIREPGTIAGQQFIIDNCEDCHLYLFDYNATVTIDDCKNCTIFIGPCETSIFIRDCTNCKCIFMCRQFRTRGCSDCDTMLYCCTRPVIETSKKMRFGCMDFHYNGMEEQMAAAQLSKFTNYWSYIHDFTPDPNNWSFLPPSTTAADLMSPAPSATCLVPGGAPDPPPFLLRTWGERPPPSSETMFVLLHPGSEALAASICKEVTGEGVTLVHANTVKLDPDVVNQIMQYAGVQKNKKFVSGFSKGKCFGLEFCAPGCAEIVKKHLPTNNMEESMLCTDSTQAAGIYKYMGIEG</sequence>
<comment type="catalytic activity">
    <reaction evidence="1">
        <text>a 2'-deoxyribonucleoside 5'-diphosphate + ATP = a 2'-deoxyribonucleoside 5'-triphosphate + ADP</text>
        <dbReference type="Rhea" id="RHEA:44640"/>
        <dbReference type="ChEBI" id="CHEBI:30616"/>
        <dbReference type="ChEBI" id="CHEBI:61560"/>
        <dbReference type="ChEBI" id="CHEBI:73316"/>
        <dbReference type="ChEBI" id="CHEBI:456216"/>
        <dbReference type="EC" id="2.7.4.6"/>
    </reaction>
</comment>
<keyword evidence="7" id="KW-1003">Cell membrane</keyword>
<dbReference type="SUPFAM" id="SSF69340">
    <property type="entry name" value="C-terminal domain of adenylylcyclase associated protein"/>
    <property type="match status" value="1"/>
</dbReference>
<feature type="lipid moiety-binding region" description="S-palmitoyl cysteine" evidence="14">
    <location>
        <position position="3"/>
    </location>
</feature>
<dbReference type="EMBL" id="LGRX02015619">
    <property type="protein sequence ID" value="KAK3263234.1"/>
    <property type="molecule type" value="Genomic_DNA"/>
</dbReference>
<evidence type="ECO:0000313" key="16">
    <source>
        <dbReference type="EMBL" id="KAK3263235.1"/>
    </source>
</evidence>
<evidence type="ECO:0000256" key="4">
    <source>
        <dbReference type="ARBA" id="ARBA00008848"/>
    </source>
</evidence>
<evidence type="ECO:0000256" key="12">
    <source>
        <dbReference type="ARBA" id="ARBA00023139"/>
    </source>
</evidence>
<evidence type="ECO:0000256" key="13">
    <source>
        <dbReference type="ARBA" id="ARBA00023288"/>
    </source>
</evidence>
<dbReference type="GO" id="GO:0005929">
    <property type="term" value="C:cilium"/>
    <property type="evidence" value="ECO:0007669"/>
    <property type="project" value="TreeGrafter"/>
</dbReference>
<dbReference type="AlphaFoldDB" id="A0AAE0FPC1"/>
<keyword evidence="6" id="KW-0343">GTPase activation</keyword>
<proteinExistence type="inferred from homology"/>
<dbReference type="Pfam" id="PF07986">
    <property type="entry name" value="TBCC"/>
    <property type="match status" value="1"/>
</dbReference>
<keyword evidence="12" id="KW-0564">Palmitate</keyword>
<dbReference type="InterPro" id="IPR012945">
    <property type="entry name" value="Tubulin-bd_cofactor_C_dom"/>
</dbReference>
<dbReference type="GO" id="GO:1990075">
    <property type="term" value="C:periciliary membrane compartment"/>
    <property type="evidence" value="ECO:0007669"/>
    <property type="project" value="TreeGrafter"/>
</dbReference>